<dbReference type="InterPro" id="IPR033444">
    <property type="entry name" value="MASE5"/>
</dbReference>
<dbReference type="InterPro" id="IPR043128">
    <property type="entry name" value="Rev_trsase/Diguanyl_cyclase"/>
</dbReference>
<keyword evidence="5" id="KW-0472">Membrane</keyword>
<feature type="transmembrane region" description="Helical" evidence="5">
    <location>
        <begin position="47"/>
        <end position="67"/>
    </location>
</feature>
<dbReference type="CDD" id="cd01949">
    <property type="entry name" value="GGDEF"/>
    <property type="match status" value="1"/>
</dbReference>
<feature type="coiled-coil region" evidence="4">
    <location>
        <begin position="178"/>
        <end position="205"/>
    </location>
</feature>
<comment type="pathway">
    <text evidence="1">Purine metabolism; 3',5'-cyclic di-GMP biosynthesis.</text>
</comment>
<feature type="transmembrane region" description="Helical" evidence="5">
    <location>
        <begin position="109"/>
        <end position="127"/>
    </location>
</feature>
<organism evidence="7 8">
    <name type="scientific">Candidatus Pantoea symbiotica</name>
    <dbReference type="NCBI Taxonomy" id="1884370"/>
    <lineage>
        <taxon>Bacteria</taxon>
        <taxon>Pseudomonadati</taxon>
        <taxon>Pseudomonadota</taxon>
        <taxon>Gammaproteobacteria</taxon>
        <taxon>Enterobacterales</taxon>
        <taxon>Erwiniaceae</taxon>
        <taxon>Pantoea</taxon>
    </lineage>
</organism>
<dbReference type="InterPro" id="IPR000160">
    <property type="entry name" value="GGDEF_dom"/>
</dbReference>
<dbReference type="Gene3D" id="3.30.70.270">
    <property type="match status" value="1"/>
</dbReference>
<keyword evidence="4" id="KW-0175">Coiled coil</keyword>
<feature type="domain" description="GGDEF" evidence="6">
    <location>
        <begin position="232"/>
        <end position="367"/>
    </location>
</feature>
<gene>
    <name evidence="7" type="ORF">SAMN05518863_107247</name>
</gene>
<keyword evidence="5" id="KW-1133">Transmembrane helix</keyword>
<reference evidence="7 8" key="1">
    <citation type="submission" date="2016-10" db="EMBL/GenBank/DDBJ databases">
        <authorList>
            <person name="Varghese N."/>
            <person name="Submissions S."/>
        </authorList>
    </citation>
    <scope>NUCLEOTIDE SEQUENCE [LARGE SCALE GENOMIC DNA]</scope>
    <source>
        <strain evidence="7 8">YR512</strain>
    </source>
</reference>
<dbReference type="NCBIfam" id="TIGR00254">
    <property type="entry name" value="GGDEF"/>
    <property type="match status" value="1"/>
</dbReference>
<feature type="transmembrane region" description="Helical" evidence="5">
    <location>
        <begin position="21"/>
        <end position="41"/>
    </location>
</feature>
<evidence type="ECO:0000256" key="4">
    <source>
        <dbReference type="SAM" id="Coils"/>
    </source>
</evidence>
<evidence type="ECO:0000313" key="8">
    <source>
        <dbReference type="Proteomes" id="UP000198841"/>
    </source>
</evidence>
<feature type="transmembrane region" description="Helical" evidence="5">
    <location>
        <begin position="134"/>
        <end position="151"/>
    </location>
</feature>
<dbReference type="Pfam" id="PF17178">
    <property type="entry name" value="MASE5"/>
    <property type="match status" value="1"/>
</dbReference>
<comment type="catalytic activity">
    <reaction evidence="3">
        <text>2 GTP = 3',3'-c-di-GMP + 2 diphosphate</text>
        <dbReference type="Rhea" id="RHEA:24898"/>
        <dbReference type="ChEBI" id="CHEBI:33019"/>
        <dbReference type="ChEBI" id="CHEBI:37565"/>
        <dbReference type="ChEBI" id="CHEBI:58805"/>
        <dbReference type="EC" id="2.7.7.65"/>
    </reaction>
</comment>
<proteinExistence type="predicted"/>
<dbReference type="EC" id="2.7.7.65" evidence="2"/>
<dbReference type="Pfam" id="PF00990">
    <property type="entry name" value="GGDEF"/>
    <property type="match status" value="1"/>
</dbReference>
<keyword evidence="8" id="KW-1185">Reference proteome</keyword>
<dbReference type="InterPro" id="IPR050469">
    <property type="entry name" value="Diguanylate_Cyclase"/>
</dbReference>
<feature type="transmembrane region" description="Helical" evidence="5">
    <location>
        <begin position="79"/>
        <end position="103"/>
    </location>
</feature>
<evidence type="ECO:0000256" key="1">
    <source>
        <dbReference type="ARBA" id="ARBA00004665"/>
    </source>
</evidence>
<dbReference type="PANTHER" id="PTHR45138:SF9">
    <property type="entry name" value="DIGUANYLATE CYCLASE DGCM-RELATED"/>
    <property type="match status" value="1"/>
</dbReference>
<evidence type="ECO:0000256" key="3">
    <source>
        <dbReference type="ARBA" id="ARBA00034247"/>
    </source>
</evidence>
<dbReference type="SMART" id="SM00267">
    <property type="entry name" value="GGDEF"/>
    <property type="match status" value="1"/>
</dbReference>
<protein>
    <recommendedName>
        <fullName evidence="2">diguanylate cyclase</fullName>
        <ecNumber evidence="2">2.7.7.65</ecNumber>
    </recommendedName>
</protein>
<dbReference type="EMBL" id="FOSD01000007">
    <property type="protein sequence ID" value="SFK49302.1"/>
    <property type="molecule type" value="Genomic_DNA"/>
</dbReference>
<dbReference type="PANTHER" id="PTHR45138">
    <property type="entry name" value="REGULATORY COMPONENTS OF SENSORY TRANSDUCTION SYSTEM"/>
    <property type="match status" value="1"/>
</dbReference>
<dbReference type="SUPFAM" id="SSF55073">
    <property type="entry name" value="Nucleotide cyclase"/>
    <property type="match status" value="1"/>
</dbReference>
<evidence type="ECO:0000256" key="5">
    <source>
        <dbReference type="SAM" id="Phobius"/>
    </source>
</evidence>
<evidence type="ECO:0000313" key="7">
    <source>
        <dbReference type="EMBL" id="SFK49302.1"/>
    </source>
</evidence>
<evidence type="ECO:0000256" key="2">
    <source>
        <dbReference type="ARBA" id="ARBA00012528"/>
    </source>
</evidence>
<dbReference type="Proteomes" id="UP000198841">
    <property type="component" value="Unassembled WGS sequence"/>
</dbReference>
<sequence length="367" mass="41929">MLIMDAGKVNKDVILTRTGCIWFLWLNIAYSLYLCLRYFFYDDLVPSLPPIFILSLLLMLFSCWNLLLTSQLIKQQLYLTRAVLMLCAVIYGVIWALILHQLYRATHDIEWVMVISLLVLFPAVIAFHLSLNVIAAFVLPIILTLFINIAVLNPLHVLFHLVAYTLALGVVLSCRNVMMEWVRKAEASEQQNARLIQKLTRLADHDPLTGLANKRYLREYFHARTAQIAAESQVYLIMIDVDHFKRYNDVYGHLKGDECLVKVARCISDSVRNESDLAVRFGGEEFAVLLLNATPEIASQVCERIKTTLEKRAIPHESSDTAEWVTLSQGAARWQPGMSLDSLITAADQQLYWSKNHGRNQFSFYSS</sequence>
<feature type="transmembrane region" description="Helical" evidence="5">
    <location>
        <begin position="157"/>
        <end position="174"/>
    </location>
</feature>
<name>A0A1I3ZYV5_9GAMM</name>
<comment type="caution">
    <text evidence="7">The sequence shown here is derived from an EMBL/GenBank/DDBJ whole genome shotgun (WGS) entry which is preliminary data.</text>
</comment>
<dbReference type="RefSeq" id="WP_008107477.1">
    <property type="nucleotide sequence ID" value="NZ_FOSD01000007.1"/>
</dbReference>
<keyword evidence="5" id="KW-0812">Transmembrane</keyword>
<dbReference type="InterPro" id="IPR029787">
    <property type="entry name" value="Nucleotide_cyclase"/>
</dbReference>
<accession>A0A1I3ZYV5</accession>
<dbReference type="PROSITE" id="PS50887">
    <property type="entry name" value="GGDEF"/>
    <property type="match status" value="1"/>
</dbReference>
<evidence type="ECO:0000259" key="6">
    <source>
        <dbReference type="PROSITE" id="PS50887"/>
    </source>
</evidence>